<gene>
    <name evidence="3" type="ORF">DES53_104410</name>
</gene>
<evidence type="ECO:0000313" key="4">
    <source>
        <dbReference type="Proteomes" id="UP000253426"/>
    </source>
</evidence>
<evidence type="ECO:0000259" key="2">
    <source>
        <dbReference type="Pfam" id="PF07090"/>
    </source>
</evidence>
<proteinExistence type="predicted"/>
<evidence type="ECO:0000313" key="3">
    <source>
        <dbReference type="EMBL" id="RBP44588.1"/>
    </source>
</evidence>
<dbReference type="AlphaFoldDB" id="A0A366HN53"/>
<feature type="transmembrane region" description="Helical" evidence="1">
    <location>
        <begin position="44"/>
        <end position="62"/>
    </location>
</feature>
<dbReference type="OrthoDB" id="9781333at2"/>
<evidence type="ECO:0000256" key="1">
    <source>
        <dbReference type="SAM" id="Phobius"/>
    </source>
</evidence>
<dbReference type="EMBL" id="QNRR01000004">
    <property type="protein sequence ID" value="RBP44588.1"/>
    <property type="molecule type" value="Genomic_DNA"/>
</dbReference>
<feature type="domain" description="Putative glutamine amidotransferase" evidence="2">
    <location>
        <begin position="390"/>
        <end position="558"/>
    </location>
</feature>
<dbReference type="InterPro" id="IPR029062">
    <property type="entry name" value="Class_I_gatase-like"/>
</dbReference>
<dbReference type="InterPro" id="IPR010768">
    <property type="entry name" value="GATase1-like"/>
</dbReference>
<dbReference type="Gene3D" id="3.40.50.880">
    <property type="match status" value="1"/>
</dbReference>
<accession>A0A366HN53</accession>
<comment type="caution">
    <text evidence="3">The sequence shown here is derived from an EMBL/GenBank/DDBJ whole genome shotgun (WGS) entry which is preliminary data.</text>
</comment>
<keyword evidence="1" id="KW-0472">Membrane</keyword>
<dbReference type="RefSeq" id="WP_113958975.1">
    <property type="nucleotide sequence ID" value="NZ_QNRR01000004.1"/>
</dbReference>
<keyword evidence="1" id="KW-1133">Transmembrane helix</keyword>
<keyword evidence="1" id="KW-0812">Transmembrane</keyword>
<keyword evidence="4" id="KW-1185">Reference proteome</keyword>
<dbReference type="Proteomes" id="UP000253426">
    <property type="component" value="Unassembled WGS sequence"/>
</dbReference>
<feature type="transmembrane region" description="Helical" evidence="1">
    <location>
        <begin position="12"/>
        <end position="32"/>
    </location>
</feature>
<dbReference type="Pfam" id="PF07090">
    <property type="entry name" value="GATase1_like"/>
    <property type="match status" value="1"/>
</dbReference>
<dbReference type="SUPFAM" id="SSF52317">
    <property type="entry name" value="Class I glutamine amidotransferase-like"/>
    <property type="match status" value="1"/>
</dbReference>
<protein>
    <submittedName>
        <fullName evidence="3">Putative membrane protein</fullName>
    </submittedName>
</protein>
<dbReference type="PANTHER" id="PTHR37947">
    <property type="entry name" value="BLL2462 PROTEIN"/>
    <property type="match status" value="1"/>
</dbReference>
<name>A0A366HN53_9BACT</name>
<sequence length="816" mass="87682">MTFFSSLQPALPVALIVGLAACAAVVAVASAVRGRPLRPSWLQAPALVLRLGTIALLTFILLNPSVNVSTPTKTSRSAVLLDASASMTLAGTESGTRWEESQKWTRDLGAALKSAGLPEPEIHKFAGDSTIISSAELQAGNSLPDGQQTKLAAALEKLASGGGSTNIDHVIVVSDGCTQDATRISAALGGLHDAGIRASTKLVGRDVPARNATLLSVLPPRMVRAQSRVIVPVELEAGGVTPKENFELILRDADGTEVARQPVHFSSPAPDSGFSSASRKLSFVSPAQTTRYTLELSGPGKEATLEDNRFSFTLEVVTTKLRVLLAEGTHAKRSLGSEGHFVNDIEMITAACTGTGEIECVTFTPVSQYVDKPNLFAVKFANGEMLVDSSRPFPTTREELHSYDVIMVSDVPVGNFSPEQMQWVVDWVVERGGGFLMAGGNTAFDTGNYDRTPWEKITPVDMLDYGDGHYGKALEVTIPLSVRTHPIWQMTPDAKENAAILDTHPKFGGMNRVRRAKPGATVLAVVQDEPEQPVIAAQNYGRGRSIAYLPDPNGGWGEFVIRWSADNAPTLGDRIELGQGASLTTHPSEARAPATPRPPHPSPHYAAFWVNTMKWLAENSIRWRRDKLSGKILTAQARPGTLLPVAAEFLAESDPAKMAVQEIGARLDVPGSPRIRLIYDRDRREFAGSLPVPADLTAKEVQVLFDTTAGRESLTDVVPCGVLIQNSEYTRSAPDTALMTELAQAGGGEVLTTPESAIAACRAASEARAARDSRAWPQPIWSHWPWWTAVLVLLGLEWVLRRAGRYSPQTPVSTSA</sequence>
<organism evidence="3 4">
    <name type="scientific">Roseimicrobium gellanilyticum</name>
    <dbReference type="NCBI Taxonomy" id="748857"/>
    <lineage>
        <taxon>Bacteria</taxon>
        <taxon>Pseudomonadati</taxon>
        <taxon>Verrucomicrobiota</taxon>
        <taxon>Verrucomicrobiia</taxon>
        <taxon>Verrucomicrobiales</taxon>
        <taxon>Verrucomicrobiaceae</taxon>
        <taxon>Roseimicrobium</taxon>
    </lineage>
</organism>
<dbReference type="PANTHER" id="PTHR37947:SF1">
    <property type="entry name" value="BLL2462 PROTEIN"/>
    <property type="match status" value="1"/>
</dbReference>
<dbReference type="SUPFAM" id="SSF53300">
    <property type="entry name" value="vWA-like"/>
    <property type="match status" value="1"/>
</dbReference>
<reference evidence="3 4" key="1">
    <citation type="submission" date="2018-06" db="EMBL/GenBank/DDBJ databases">
        <title>Genomic Encyclopedia of Type Strains, Phase IV (KMG-IV): sequencing the most valuable type-strain genomes for metagenomic binning, comparative biology and taxonomic classification.</title>
        <authorList>
            <person name="Goeker M."/>
        </authorList>
    </citation>
    <scope>NUCLEOTIDE SEQUENCE [LARGE SCALE GENOMIC DNA]</scope>
    <source>
        <strain evidence="3 4">DSM 25532</strain>
    </source>
</reference>
<dbReference type="InterPro" id="IPR036465">
    <property type="entry name" value="vWFA_dom_sf"/>
</dbReference>